<dbReference type="HOGENOM" id="CLU_380276_0_0_6"/>
<gene>
    <name evidence="1" type="ordered locus">M5M_15430</name>
</gene>
<reference evidence="1 2" key="1">
    <citation type="journal article" date="2013" name="Genome Announc.">
        <title>Complete genome sequence of Simiduia agarivorans SA1(T), a marine bacterium able to degrade a variety of polysaccharides.</title>
        <authorList>
            <person name="Lin S.Y."/>
            <person name="Shieh W.Y."/>
            <person name="Chen J.S."/>
            <person name="Tang S.L."/>
        </authorList>
    </citation>
    <scope>NUCLEOTIDE SEQUENCE [LARGE SCALE GENOMIC DNA]</scope>
    <source>
        <strain evidence="2">DSM 21679 / JCM 13881 / BCRC 17597 / SA1</strain>
    </source>
</reference>
<dbReference type="eggNOG" id="ENOG502Z7N8">
    <property type="taxonomic scope" value="Bacteria"/>
</dbReference>
<sequence>MFRISSLLWIFTGLLCLAGCSLYLSKQLDQQFGVESPLNRIILPNNSFAVTPTDSPNYYTDVAPVLEKRCVVCHACYDAPCQLKLESLAGLERGANSQKVYNGTRLLAANLTRLFEDADSTQAWRDKGFFPVLNERQQTPEAHKASVFYRMLALKQQHPLPTYGPLPDSFDFSLDRSQSCTTAAEFDRYAERFPLGGMPYGLPGIPAHEQQDLMNWAANGAPVIPRDQPLSQAHADAIKQWEAFFNRDDLKGRLVARYMYEHLYLANLHFGQEPDRFFQLIRSRTAPGEVPDRIATRRPFDDPGVDRVYYRLIPNPEAIVAKSHMPYRLDAARMQRWQALFYQTDYRVTQWPGYEPSIAANPFKAFQALPAKSRYRFMLEEAQYTIMGFIKGPVCRGQTALNVINDQFWVFFLDPEYPDLDDIGDVLAEHSDNLALPAERDSTAGITGWLTYSKKQLAHLKAQEQYINEHLKAYKGPSLEMIWQGDGVNDNAALTVLRHFDSATVAKGLVGEPPKTAWVISYSLLERIHYLLVAGFDVYGNIGHQLLTRTYMDFLRMEGEQNFLHFLPHDAAQKELAFWYRDAHEEVAKFFRQTQMADGLKTQIRYTTDNPKAELYSKLSDWLRGVKNVSHNINGNLHLSEHTRAQLNRLESLSGASLQWLPETSLLYVNQASPYRPVLITLFRNSAHLNINSLLLEKLNRVPAEDTLSVAAGVLTYYPNALYELNPDSLNAFIDGIPQLTSKADYLQLKQAYGVTRNAPAFWAVSDRIHALFHTQQPENFGWLDYNRLENP</sequence>
<dbReference type="GO" id="GO:0016853">
    <property type="term" value="F:isomerase activity"/>
    <property type="evidence" value="ECO:0007669"/>
    <property type="project" value="UniProtKB-KW"/>
</dbReference>
<dbReference type="Proteomes" id="UP000000466">
    <property type="component" value="Chromosome"/>
</dbReference>
<evidence type="ECO:0000313" key="1">
    <source>
        <dbReference type="EMBL" id="AFV00219.1"/>
    </source>
</evidence>
<keyword evidence="1" id="KW-0413">Isomerase</keyword>
<proteinExistence type="predicted"/>
<dbReference type="OrthoDB" id="9809746at2"/>
<protein>
    <submittedName>
        <fullName evidence="1">Fatty acid cistrans isomerase</fullName>
    </submittedName>
</protein>
<dbReference type="KEGG" id="saga:M5M_15430"/>
<accession>K4KQ37</accession>
<name>K4KQ37_SIMAS</name>
<dbReference type="Pfam" id="PF06934">
    <property type="entry name" value="CTI"/>
    <property type="match status" value="1"/>
</dbReference>
<dbReference type="STRING" id="1117647.M5M_15430"/>
<keyword evidence="2" id="KW-1185">Reference proteome</keyword>
<dbReference type="EMBL" id="CP003746">
    <property type="protein sequence ID" value="AFV00219.1"/>
    <property type="molecule type" value="Genomic_DNA"/>
</dbReference>
<dbReference type="InterPro" id="IPR010706">
    <property type="entry name" value="Fatty_acid_cis-trans_isomerase"/>
</dbReference>
<dbReference type="AlphaFoldDB" id="K4KQ37"/>
<organism evidence="1 2">
    <name type="scientific">Simiduia agarivorans (strain DSM 21679 / JCM 13881 / BCRC 17597 / SA1)</name>
    <dbReference type="NCBI Taxonomy" id="1117647"/>
    <lineage>
        <taxon>Bacteria</taxon>
        <taxon>Pseudomonadati</taxon>
        <taxon>Pseudomonadota</taxon>
        <taxon>Gammaproteobacteria</taxon>
        <taxon>Cellvibrionales</taxon>
        <taxon>Cellvibrionaceae</taxon>
        <taxon>Simiduia</taxon>
    </lineage>
</organism>
<evidence type="ECO:0000313" key="2">
    <source>
        <dbReference type="Proteomes" id="UP000000466"/>
    </source>
</evidence>
<dbReference type="RefSeq" id="WP_015048371.1">
    <property type="nucleotide sequence ID" value="NC_018868.3"/>
</dbReference>